<name>L1JAJ0_GUITC</name>
<dbReference type="PaxDb" id="55529-EKX45307"/>
<dbReference type="RefSeq" id="XP_005832287.1">
    <property type="nucleotide sequence ID" value="XM_005832230.1"/>
</dbReference>
<dbReference type="AlphaFoldDB" id="L1JAJ0"/>
<evidence type="ECO:0000256" key="1">
    <source>
        <dbReference type="SAM" id="MobiDB-lite"/>
    </source>
</evidence>
<feature type="compositionally biased region" description="Acidic residues" evidence="1">
    <location>
        <begin position="111"/>
        <end position="125"/>
    </location>
</feature>
<dbReference type="EnsemblProtists" id="EKX45307">
    <property type="protein sequence ID" value="EKX45307"/>
    <property type="gene ID" value="GUITHDRAFT_108946"/>
</dbReference>
<keyword evidence="4" id="KW-1185">Reference proteome</keyword>
<dbReference type="HOGENOM" id="CLU_1910652_0_0_1"/>
<dbReference type="GeneID" id="17301852"/>
<accession>L1JAJ0</accession>
<gene>
    <name evidence="2" type="ORF">GUITHDRAFT_108946</name>
</gene>
<reference evidence="3" key="3">
    <citation type="submission" date="2016-03" db="UniProtKB">
        <authorList>
            <consortium name="EnsemblProtists"/>
        </authorList>
    </citation>
    <scope>IDENTIFICATION</scope>
</reference>
<dbReference type="KEGG" id="gtt:GUITHDRAFT_108946"/>
<sequence>MCKIQNKIAKAGEKHEISVRIQNPVRIDVKQTITIKTTFRCARTIRAQSNVYNSELPPETPVDPKPQRIRMYYTRIEGTDHDGNPLITEGKWRLESLERFSKKENSLESDSGVDLDELFETDLDDSSSSCAKP</sequence>
<evidence type="ECO:0000313" key="4">
    <source>
        <dbReference type="Proteomes" id="UP000011087"/>
    </source>
</evidence>
<dbReference type="Proteomes" id="UP000011087">
    <property type="component" value="Unassembled WGS sequence"/>
</dbReference>
<feature type="region of interest" description="Disordered" evidence="1">
    <location>
        <begin position="103"/>
        <end position="133"/>
    </location>
</feature>
<reference evidence="2 4" key="1">
    <citation type="journal article" date="2012" name="Nature">
        <title>Algal genomes reveal evolutionary mosaicism and the fate of nucleomorphs.</title>
        <authorList>
            <consortium name="DOE Joint Genome Institute"/>
            <person name="Curtis B.A."/>
            <person name="Tanifuji G."/>
            <person name="Burki F."/>
            <person name="Gruber A."/>
            <person name="Irimia M."/>
            <person name="Maruyama S."/>
            <person name="Arias M.C."/>
            <person name="Ball S.G."/>
            <person name="Gile G.H."/>
            <person name="Hirakawa Y."/>
            <person name="Hopkins J.F."/>
            <person name="Kuo A."/>
            <person name="Rensing S.A."/>
            <person name="Schmutz J."/>
            <person name="Symeonidi A."/>
            <person name="Elias M."/>
            <person name="Eveleigh R.J."/>
            <person name="Herman E.K."/>
            <person name="Klute M.J."/>
            <person name="Nakayama T."/>
            <person name="Obornik M."/>
            <person name="Reyes-Prieto A."/>
            <person name="Armbrust E.V."/>
            <person name="Aves S.J."/>
            <person name="Beiko R.G."/>
            <person name="Coutinho P."/>
            <person name="Dacks J.B."/>
            <person name="Durnford D.G."/>
            <person name="Fast N.M."/>
            <person name="Green B.R."/>
            <person name="Grisdale C.J."/>
            <person name="Hempel F."/>
            <person name="Henrissat B."/>
            <person name="Hoppner M.P."/>
            <person name="Ishida K."/>
            <person name="Kim E."/>
            <person name="Koreny L."/>
            <person name="Kroth P.G."/>
            <person name="Liu Y."/>
            <person name="Malik S.B."/>
            <person name="Maier U.G."/>
            <person name="McRose D."/>
            <person name="Mock T."/>
            <person name="Neilson J.A."/>
            <person name="Onodera N.T."/>
            <person name="Poole A.M."/>
            <person name="Pritham E.J."/>
            <person name="Richards T.A."/>
            <person name="Rocap G."/>
            <person name="Roy S.W."/>
            <person name="Sarai C."/>
            <person name="Schaack S."/>
            <person name="Shirato S."/>
            <person name="Slamovits C.H."/>
            <person name="Spencer D.F."/>
            <person name="Suzuki S."/>
            <person name="Worden A.Z."/>
            <person name="Zauner S."/>
            <person name="Barry K."/>
            <person name="Bell C."/>
            <person name="Bharti A.K."/>
            <person name="Crow J.A."/>
            <person name="Grimwood J."/>
            <person name="Kramer R."/>
            <person name="Lindquist E."/>
            <person name="Lucas S."/>
            <person name="Salamov A."/>
            <person name="McFadden G.I."/>
            <person name="Lane C.E."/>
            <person name="Keeling P.J."/>
            <person name="Gray M.W."/>
            <person name="Grigoriev I.V."/>
            <person name="Archibald J.M."/>
        </authorList>
    </citation>
    <scope>NUCLEOTIDE SEQUENCE</scope>
    <source>
        <strain evidence="2 4">CCMP2712</strain>
    </source>
</reference>
<protein>
    <submittedName>
        <fullName evidence="2 3">Uncharacterized protein</fullName>
    </submittedName>
</protein>
<dbReference type="EMBL" id="JH993000">
    <property type="protein sequence ID" value="EKX45307.1"/>
    <property type="molecule type" value="Genomic_DNA"/>
</dbReference>
<evidence type="ECO:0000313" key="3">
    <source>
        <dbReference type="EnsemblProtists" id="EKX45307"/>
    </source>
</evidence>
<proteinExistence type="predicted"/>
<organism evidence="2">
    <name type="scientific">Guillardia theta (strain CCMP2712)</name>
    <name type="common">Cryptophyte</name>
    <dbReference type="NCBI Taxonomy" id="905079"/>
    <lineage>
        <taxon>Eukaryota</taxon>
        <taxon>Cryptophyceae</taxon>
        <taxon>Pyrenomonadales</taxon>
        <taxon>Geminigeraceae</taxon>
        <taxon>Guillardia</taxon>
    </lineage>
</organism>
<evidence type="ECO:0000313" key="2">
    <source>
        <dbReference type="EMBL" id="EKX45307.1"/>
    </source>
</evidence>
<reference evidence="4" key="2">
    <citation type="submission" date="2012-11" db="EMBL/GenBank/DDBJ databases">
        <authorList>
            <person name="Kuo A."/>
            <person name="Curtis B.A."/>
            <person name="Tanifuji G."/>
            <person name="Burki F."/>
            <person name="Gruber A."/>
            <person name="Irimia M."/>
            <person name="Maruyama S."/>
            <person name="Arias M.C."/>
            <person name="Ball S.G."/>
            <person name="Gile G.H."/>
            <person name="Hirakawa Y."/>
            <person name="Hopkins J.F."/>
            <person name="Rensing S.A."/>
            <person name="Schmutz J."/>
            <person name="Symeonidi A."/>
            <person name="Elias M."/>
            <person name="Eveleigh R.J."/>
            <person name="Herman E.K."/>
            <person name="Klute M.J."/>
            <person name="Nakayama T."/>
            <person name="Obornik M."/>
            <person name="Reyes-Prieto A."/>
            <person name="Armbrust E.V."/>
            <person name="Aves S.J."/>
            <person name="Beiko R.G."/>
            <person name="Coutinho P."/>
            <person name="Dacks J.B."/>
            <person name="Durnford D.G."/>
            <person name="Fast N.M."/>
            <person name="Green B.R."/>
            <person name="Grisdale C."/>
            <person name="Hempe F."/>
            <person name="Henrissat B."/>
            <person name="Hoppner M.P."/>
            <person name="Ishida K.-I."/>
            <person name="Kim E."/>
            <person name="Koreny L."/>
            <person name="Kroth P.G."/>
            <person name="Liu Y."/>
            <person name="Malik S.-B."/>
            <person name="Maier U.G."/>
            <person name="McRose D."/>
            <person name="Mock T."/>
            <person name="Neilson J.A."/>
            <person name="Onodera N.T."/>
            <person name="Poole A.M."/>
            <person name="Pritham E.J."/>
            <person name="Richards T.A."/>
            <person name="Rocap G."/>
            <person name="Roy S.W."/>
            <person name="Sarai C."/>
            <person name="Schaack S."/>
            <person name="Shirato S."/>
            <person name="Slamovits C.H."/>
            <person name="Spencer D.F."/>
            <person name="Suzuki S."/>
            <person name="Worden A.Z."/>
            <person name="Zauner S."/>
            <person name="Barry K."/>
            <person name="Bell C."/>
            <person name="Bharti A.K."/>
            <person name="Crow J.A."/>
            <person name="Grimwood J."/>
            <person name="Kramer R."/>
            <person name="Lindquist E."/>
            <person name="Lucas S."/>
            <person name="Salamov A."/>
            <person name="McFadden G.I."/>
            <person name="Lane C.E."/>
            <person name="Keeling P.J."/>
            <person name="Gray M.W."/>
            <person name="Grigoriev I.V."/>
            <person name="Archibald J.M."/>
        </authorList>
    </citation>
    <scope>NUCLEOTIDE SEQUENCE</scope>
    <source>
        <strain evidence="4">CCMP2712</strain>
    </source>
</reference>